<dbReference type="InterPro" id="IPR053977">
    <property type="entry name" value="Rv2466c-like"/>
</dbReference>
<dbReference type="AlphaFoldDB" id="A0A7W9ME90"/>
<dbReference type="GO" id="GO:0016853">
    <property type="term" value="F:isomerase activity"/>
    <property type="evidence" value="ECO:0007669"/>
    <property type="project" value="UniProtKB-KW"/>
</dbReference>
<sequence length="221" mass="24152">MGRATSGAADRMIADFWFDPSCPYTWITSRWLLEVEKVRPVEVRWHVMSLSVLNEGRDDDPEGDPEGYLWVPVRVCAAVLREHGQQALGRFYTALWTRGDDRDEQDWIGSLHDALAAAGLPRELAEAGTSTAYDEAVRASHAEGMRLIGGDTGGHVGTPVVAVTGADDERVVFFGPVLSRIPTGERAGRLWDGTLLVAGTPGFHELKGPPHEEPRLRPDGA</sequence>
<dbReference type="SUPFAM" id="SSF52833">
    <property type="entry name" value="Thioredoxin-like"/>
    <property type="match status" value="1"/>
</dbReference>
<accession>A0A7W9ME90</accession>
<evidence type="ECO:0000313" key="3">
    <source>
        <dbReference type="Proteomes" id="UP000540685"/>
    </source>
</evidence>
<dbReference type="Gene3D" id="3.40.30.10">
    <property type="entry name" value="Glutaredoxin"/>
    <property type="match status" value="1"/>
</dbReference>
<name>A0A7W9ME90_9ACTN</name>
<evidence type="ECO:0000313" key="2">
    <source>
        <dbReference type="EMBL" id="MBB5817737.1"/>
    </source>
</evidence>
<reference evidence="2 3" key="1">
    <citation type="submission" date="2020-08" db="EMBL/GenBank/DDBJ databases">
        <title>Sequencing the genomes of 1000 actinobacteria strains.</title>
        <authorList>
            <person name="Klenk H.-P."/>
        </authorList>
    </citation>
    <scope>NUCLEOTIDE SEQUENCE [LARGE SCALE GENOMIC DNA]</scope>
    <source>
        <strain evidence="2 3">DSM 46887</strain>
    </source>
</reference>
<proteinExistence type="predicted"/>
<gene>
    <name evidence="2" type="ORF">F4562_000799</name>
</gene>
<evidence type="ECO:0000256" key="1">
    <source>
        <dbReference type="SAM" id="MobiDB-lite"/>
    </source>
</evidence>
<keyword evidence="2" id="KW-0413">Isomerase</keyword>
<dbReference type="Pfam" id="PF22234">
    <property type="entry name" value="Rv2466c-like"/>
    <property type="match status" value="1"/>
</dbReference>
<comment type="caution">
    <text evidence="2">The sequence shown here is derived from an EMBL/GenBank/DDBJ whole genome shotgun (WGS) entry which is preliminary data.</text>
</comment>
<protein>
    <submittedName>
        <fullName evidence="2">2-hydroxychromene-2-carboxylate isomerase</fullName>
    </submittedName>
</protein>
<dbReference type="InterPro" id="IPR036249">
    <property type="entry name" value="Thioredoxin-like_sf"/>
</dbReference>
<dbReference type="EMBL" id="JACHMP010000001">
    <property type="protein sequence ID" value="MBB5817737.1"/>
    <property type="molecule type" value="Genomic_DNA"/>
</dbReference>
<feature type="region of interest" description="Disordered" evidence="1">
    <location>
        <begin position="202"/>
        <end position="221"/>
    </location>
</feature>
<feature type="compositionally biased region" description="Basic and acidic residues" evidence="1">
    <location>
        <begin position="204"/>
        <end position="221"/>
    </location>
</feature>
<dbReference type="Proteomes" id="UP000540685">
    <property type="component" value="Unassembled WGS sequence"/>
</dbReference>
<keyword evidence="3" id="KW-1185">Reference proteome</keyword>
<organism evidence="2 3">
    <name type="scientific">Streptosporangium becharense</name>
    <dbReference type="NCBI Taxonomy" id="1816182"/>
    <lineage>
        <taxon>Bacteria</taxon>
        <taxon>Bacillati</taxon>
        <taxon>Actinomycetota</taxon>
        <taxon>Actinomycetes</taxon>
        <taxon>Streptosporangiales</taxon>
        <taxon>Streptosporangiaceae</taxon>
        <taxon>Streptosporangium</taxon>
    </lineage>
</organism>